<feature type="signal peptide" evidence="1">
    <location>
        <begin position="1"/>
        <end position="24"/>
    </location>
</feature>
<dbReference type="RefSeq" id="WP_208132558.1">
    <property type="nucleotide sequence ID" value="NZ_BAABGQ010000004.1"/>
</dbReference>
<evidence type="ECO:0000313" key="4">
    <source>
        <dbReference type="Proteomes" id="UP001501243"/>
    </source>
</evidence>
<reference evidence="4" key="1">
    <citation type="journal article" date="2019" name="Int. J. Syst. Evol. Microbiol.">
        <title>The Global Catalogue of Microorganisms (GCM) 10K type strain sequencing project: providing services to taxonomists for standard genome sequencing and annotation.</title>
        <authorList>
            <consortium name="The Broad Institute Genomics Platform"/>
            <consortium name="The Broad Institute Genome Sequencing Center for Infectious Disease"/>
            <person name="Wu L."/>
            <person name="Ma J."/>
        </authorList>
    </citation>
    <scope>NUCLEOTIDE SEQUENCE [LARGE SCALE GENOMIC DNA]</scope>
    <source>
        <strain evidence="4">JCM 17841</strain>
    </source>
</reference>
<feature type="chain" id="PRO_5045436700" evidence="1">
    <location>
        <begin position="25"/>
        <end position="444"/>
    </location>
</feature>
<dbReference type="GO" id="GO:0016787">
    <property type="term" value="F:hydrolase activity"/>
    <property type="evidence" value="ECO:0007669"/>
    <property type="project" value="UniProtKB-KW"/>
</dbReference>
<dbReference type="InterPro" id="IPR050491">
    <property type="entry name" value="AmpC-like"/>
</dbReference>
<dbReference type="InterPro" id="IPR001466">
    <property type="entry name" value="Beta-lactam-related"/>
</dbReference>
<feature type="domain" description="Beta-lactamase-related" evidence="2">
    <location>
        <begin position="46"/>
        <end position="332"/>
    </location>
</feature>
<proteinExistence type="predicted"/>
<dbReference type="PANTHER" id="PTHR46825">
    <property type="entry name" value="D-ALANYL-D-ALANINE-CARBOXYPEPTIDASE/ENDOPEPTIDASE AMPH"/>
    <property type="match status" value="1"/>
</dbReference>
<dbReference type="PANTHER" id="PTHR46825:SF7">
    <property type="entry name" value="D-ALANYL-D-ALANINE CARBOXYPEPTIDASE"/>
    <property type="match status" value="1"/>
</dbReference>
<dbReference type="EMBL" id="BAABGQ010000004">
    <property type="protein sequence ID" value="GAA4495125.1"/>
    <property type="molecule type" value="Genomic_DNA"/>
</dbReference>
<dbReference type="SUPFAM" id="SSF56601">
    <property type="entry name" value="beta-lactamase/transpeptidase-like"/>
    <property type="match status" value="1"/>
</dbReference>
<keyword evidence="1" id="KW-0732">Signal</keyword>
<dbReference type="Proteomes" id="UP001501243">
    <property type="component" value="Unassembled WGS sequence"/>
</dbReference>
<comment type="caution">
    <text evidence="3">The sequence shown here is derived from an EMBL/GenBank/DDBJ whole genome shotgun (WGS) entry which is preliminary data.</text>
</comment>
<evidence type="ECO:0000256" key="1">
    <source>
        <dbReference type="SAM" id="SignalP"/>
    </source>
</evidence>
<evidence type="ECO:0000313" key="3">
    <source>
        <dbReference type="EMBL" id="GAA4495125.1"/>
    </source>
</evidence>
<name>A0ABP8PZI3_9BACT</name>
<keyword evidence="4" id="KW-1185">Reference proteome</keyword>
<organism evidence="3 4">
    <name type="scientific">Hymenobacter ginsengisoli</name>
    <dbReference type="NCBI Taxonomy" id="1051626"/>
    <lineage>
        <taxon>Bacteria</taxon>
        <taxon>Pseudomonadati</taxon>
        <taxon>Bacteroidota</taxon>
        <taxon>Cytophagia</taxon>
        <taxon>Cytophagales</taxon>
        <taxon>Hymenobacteraceae</taxon>
        <taxon>Hymenobacter</taxon>
    </lineage>
</organism>
<dbReference type="Gene3D" id="3.40.710.10">
    <property type="entry name" value="DD-peptidase/beta-lactamase superfamily"/>
    <property type="match status" value="1"/>
</dbReference>
<protein>
    <submittedName>
        <fullName evidence="3">Serine hydrolase domain-containing protein</fullName>
    </submittedName>
</protein>
<sequence>MMHRPTLALATLLSLGTLASPAQSLNTAKLDSVLNALAANNKLMGSLAMSHAGQVVYSHAFGQAQLAPAGAATPATRYRVGSVSKVFTGVLILQLIEEKKLTLNTRLATFFPQIPNAAVITIDQLLNHHSGLHNFTADTAFASYMGQPKTQAQMLAMLATSPPDFAPGTKAAYSNTNFVLLGYIVEKLTKLPYAQVLQKRIAAKAGLKDTYYGGKISPARQEAYSYKRTAAGWQPEPESDMSIPGGAGAIVSTPADLDRFLEALFSGKLLTPTSLAAMQEVRDGYGRALFAAPYDGQKFYWHNGGIDGFRSNMGYLPASQVAVALCTNGGSYSTDDVIITAFNTYFNKPYKVPTFAATNYVPAAADLDRYAGTYASPQFPLKIVVSKDGAVLHAQATGQGPLALEPVSPGVFTFEQAGIRMEFDQAKPTFVLQQGGRSFEFTKQ</sequence>
<dbReference type="Pfam" id="PF00144">
    <property type="entry name" value="Beta-lactamase"/>
    <property type="match status" value="1"/>
</dbReference>
<keyword evidence="3" id="KW-0378">Hydrolase</keyword>
<gene>
    <name evidence="3" type="ORF">GCM10023172_06310</name>
</gene>
<dbReference type="InterPro" id="IPR012338">
    <property type="entry name" value="Beta-lactam/transpept-like"/>
</dbReference>
<evidence type="ECO:0000259" key="2">
    <source>
        <dbReference type="Pfam" id="PF00144"/>
    </source>
</evidence>
<accession>A0ABP8PZI3</accession>